<evidence type="ECO:0000313" key="4">
    <source>
        <dbReference type="Proteomes" id="UP000660024"/>
    </source>
</evidence>
<dbReference type="InterPro" id="IPR029058">
    <property type="entry name" value="AB_hydrolase_fold"/>
</dbReference>
<accession>A0ABS1BGJ7</accession>
<dbReference type="RefSeq" id="WP_200584772.1">
    <property type="nucleotide sequence ID" value="NZ_JAEHFY010000004.1"/>
</dbReference>
<evidence type="ECO:0000313" key="3">
    <source>
        <dbReference type="EMBL" id="MBK0381990.1"/>
    </source>
</evidence>
<sequence>MKEIKILIFFLLMSFSAFSQGIFEHINIANDFFDKLDKGKYTEAQNLFDDSVKTKLKPETLEKIWGQLQANLGKLVSIDGAQNKTQGQYQIVVLNCKFTNATQPFQFVFNKTNKLVGFFAAPKTPIEEYKLPAYADTSRYVEKLINIKSGEHDLPAMLTLPRDSMNCPIVVLVHGSGPSDMDETIGAHKPFKDIALGLASKGIASIRYVKRTMLFPQDFRGAFTTKEEVEDDALNVIAYAKTIPQVDSTKLYLFGHSLGGMLAPRIASKTNLKGLILAAAPARKLQDISLEQNNYFYALSKDTTKLGKEALTEAAKQLNFTKTLTAKTLPADSLILGLPASYWVDLNGYNQIATAKKLDDRILIIQGGNDFQVSDKDFNLWVAGLKGKKQVDSKIYPLLNHLFSFESEKGTLAQYQKPGNVDQTVIDDMASWILEK</sequence>
<feature type="domain" description="Serine aminopeptidase S33" evidence="1">
    <location>
        <begin position="220"/>
        <end position="407"/>
    </location>
</feature>
<dbReference type="EMBL" id="JAEHFY010000004">
    <property type="protein sequence ID" value="MBK0381990.1"/>
    <property type="molecule type" value="Genomic_DNA"/>
</dbReference>
<comment type="caution">
    <text evidence="3">The sequence shown here is derived from an EMBL/GenBank/DDBJ whole genome shotgun (WGS) entry which is preliminary data.</text>
</comment>
<dbReference type="Gene3D" id="3.10.450.590">
    <property type="match status" value="1"/>
</dbReference>
<dbReference type="Gene3D" id="3.40.50.1820">
    <property type="entry name" value="alpha/beta hydrolase"/>
    <property type="match status" value="1"/>
</dbReference>
<name>A0ABS1BGJ7_9SPHI</name>
<gene>
    <name evidence="3" type="ORF">I5M32_03380</name>
</gene>
<organism evidence="3 4">
    <name type="scientific">Pedobacter segetis</name>
    <dbReference type="NCBI Taxonomy" id="2793069"/>
    <lineage>
        <taxon>Bacteria</taxon>
        <taxon>Pseudomonadati</taxon>
        <taxon>Bacteroidota</taxon>
        <taxon>Sphingobacteriia</taxon>
        <taxon>Sphingobacteriales</taxon>
        <taxon>Sphingobacteriaceae</taxon>
        <taxon>Pedobacter</taxon>
    </lineage>
</organism>
<protein>
    <submittedName>
        <fullName evidence="3">DUF3887 domain-containing protein</fullName>
    </submittedName>
</protein>
<reference evidence="3 4" key="1">
    <citation type="submission" date="2020-12" db="EMBL/GenBank/DDBJ databases">
        <title>Bacterial novel species Pedobacter sp. SD-b isolated from soil.</title>
        <authorList>
            <person name="Jung H.-Y."/>
        </authorList>
    </citation>
    <scope>NUCLEOTIDE SEQUENCE [LARGE SCALE GENOMIC DNA]</scope>
    <source>
        <strain evidence="3 4">SD-b</strain>
    </source>
</reference>
<keyword evidence="4" id="KW-1185">Reference proteome</keyword>
<dbReference type="SUPFAM" id="SSF53474">
    <property type="entry name" value="alpha/beta-Hydrolases"/>
    <property type="match status" value="1"/>
</dbReference>
<proteinExistence type="predicted"/>
<dbReference type="PANTHER" id="PTHR43265">
    <property type="entry name" value="ESTERASE ESTD"/>
    <property type="match status" value="1"/>
</dbReference>
<dbReference type="InterPro" id="IPR024981">
    <property type="entry name" value="DUF3887"/>
</dbReference>
<dbReference type="Pfam" id="PF12146">
    <property type="entry name" value="Hydrolase_4"/>
    <property type="match status" value="1"/>
</dbReference>
<feature type="domain" description="DUF3887" evidence="2">
    <location>
        <begin position="29"/>
        <end position="118"/>
    </location>
</feature>
<dbReference type="InterPro" id="IPR022742">
    <property type="entry name" value="Hydrolase_4"/>
</dbReference>
<dbReference type="Proteomes" id="UP000660024">
    <property type="component" value="Unassembled WGS sequence"/>
</dbReference>
<dbReference type="Pfam" id="PF13026">
    <property type="entry name" value="DUF3887"/>
    <property type="match status" value="1"/>
</dbReference>
<evidence type="ECO:0000259" key="2">
    <source>
        <dbReference type="Pfam" id="PF13026"/>
    </source>
</evidence>
<dbReference type="InterPro" id="IPR053145">
    <property type="entry name" value="AB_hydrolase_Est10"/>
</dbReference>
<evidence type="ECO:0000259" key="1">
    <source>
        <dbReference type="Pfam" id="PF12146"/>
    </source>
</evidence>
<dbReference type="PANTHER" id="PTHR43265:SF1">
    <property type="entry name" value="ESTERASE ESTD"/>
    <property type="match status" value="1"/>
</dbReference>